<dbReference type="EMBL" id="HBEU01001113">
    <property type="protein sequence ID" value="CAD8574603.1"/>
    <property type="molecule type" value="Transcribed_RNA"/>
</dbReference>
<dbReference type="SUPFAM" id="SSF52499">
    <property type="entry name" value="Isochorismatase-like hydrolases"/>
    <property type="match status" value="1"/>
</dbReference>
<keyword evidence="2" id="KW-0378">Hydrolase</keyword>
<dbReference type="GO" id="GO:0016787">
    <property type="term" value="F:hydrolase activity"/>
    <property type="evidence" value="ECO:0007669"/>
    <property type="project" value="UniProtKB-KW"/>
</dbReference>
<accession>A0A7S0KA13</accession>
<dbReference type="PANTHER" id="PTHR43540:SF6">
    <property type="entry name" value="ISOCHORISMATASE-LIKE DOMAIN-CONTAINING PROTEIN"/>
    <property type="match status" value="1"/>
</dbReference>
<comment type="similarity">
    <text evidence="1">Belongs to the isochorismatase family.</text>
</comment>
<dbReference type="Gene3D" id="3.40.50.850">
    <property type="entry name" value="Isochorismatase-like"/>
    <property type="match status" value="1"/>
</dbReference>
<sequence>MNENEQLRPNLDAACLLVIDMQEYFREIAKPILKNVQVLLKEARSRGVKIIYTQHGHNNPEVDGGMLGKWWNDHVLTHSPTWKILPEVQPRSTELIVHKKRYSAFITSSSSIDLENHLREEGIDTIIICGVMTNLCCETNARDAFNRDFQVFFLSDGTATSASEYQEATLMNMKYGFATLLSCNHVFE</sequence>
<gene>
    <name evidence="4" type="ORF">LDAN0322_LOCUS748</name>
</gene>
<dbReference type="InterPro" id="IPR036380">
    <property type="entry name" value="Isochorismatase-like_sf"/>
</dbReference>
<dbReference type="Pfam" id="PF00857">
    <property type="entry name" value="Isochorismatase"/>
    <property type="match status" value="1"/>
</dbReference>
<feature type="domain" description="Isochorismatase-like" evidence="3">
    <location>
        <begin position="15"/>
        <end position="182"/>
    </location>
</feature>
<evidence type="ECO:0000256" key="2">
    <source>
        <dbReference type="ARBA" id="ARBA00022801"/>
    </source>
</evidence>
<protein>
    <recommendedName>
        <fullName evidence="3">Isochorismatase-like domain-containing protein</fullName>
    </recommendedName>
</protein>
<name>A0A7S0KA13_9STRA</name>
<dbReference type="CDD" id="cd00431">
    <property type="entry name" value="cysteine_hydrolases"/>
    <property type="match status" value="1"/>
</dbReference>
<organism evidence="4">
    <name type="scientific">Leptocylindrus aporus</name>
    <dbReference type="NCBI Taxonomy" id="1398097"/>
    <lineage>
        <taxon>Eukaryota</taxon>
        <taxon>Sar</taxon>
        <taxon>Stramenopiles</taxon>
        <taxon>Ochrophyta</taxon>
        <taxon>Bacillariophyta</taxon>
        <taxon>Coscinodiscophyceae</taxon>
        <taxon>Chaetocerotophycidae</taxon>
        <taxon>Leptocylindrales</taxon>
        <taxon>Leptocylindraceae</taxon>
        <taxon>Leptocylindrus</taxon>
    </lineage>
</organism>
<dbReference type="PANTHER" id="PTHR43540">
    <property type="entry name" value="PEROXYUREIDOACRYLATE/UREIDOACRYLATE AMIDOHYDROLASE-RELATED"/>
    <property type="match status" value="1"/>
</dbReference>
<dbReference type="InterPro" id="IPR000868">
    <property type="entry name" value="Isochorismatase-like_dom"/>
</dbReference>
<evidence type="ECO:0000259" key="3">
    <source>
        <dbReference type="Pfam" id="PF00857"/>
    </source>
</evidence>
<evidence type="ECO:0000313" key="4">
    <source>
        <dbReference type="EMBL" id="CAD8574603.1"/>
    </source>
</evidence>
<dbReference type="InterPro" id="IPR050272">
    <property type="entry name" value="Isochorismatase-like_hydrls"/>
</dbReference>
<evidence type="ECO:0000256" key="1">
    <source>
        <dbReference type="ARBA" id="ARBA00006336"/>
    </source>
</evidence>
<proteinExistence type="inferred from homology"/>
<dbReference type="AlphaFoldDB" id="A0A7S0KA13"/>
<reference evidence="4" key="1">
    <citation type="submission" date="2021-01" db="EMBL/GenBank/DDBJ databases">
        <authorList>
            <person name="Corre E."/>
            <person name="Pelletier E."/>
            <person name="Niang G."/>
            <person name="Scheremetjew M."/>
            <person name="Finn R."/>
            <person name="Kale V."/>
            <person name="Holt S."/>
            <person name="Cochrane G."/>
            <person name="Meng A."/>
            <person name="Brown T."/>
            <person name="Cohen L."/>
        </authorList>
    </citation>
    <scope>NUCLEOTIDE SEQUENCE</scope>
    <source>
        <strain evidence="4">B651</strain>
    </source>
</reference>